<organism evidence="1 2">
    <name type="scientific">Boletus reticuloceps</name>
    <dbReference type="NCBI Taxonomy" id="495285"/>
    <lineage>
        <taxon>Eukaryota</taxon>
        <taxon>Fungi</taxon>
        <taxon>Dikarya</taxon>
        <taxon>Basidiomycota</taxon>
        <taxon>Agaricomycotina</taxon>
        <taxon>Agaricomycetes</taxon>
        <taxon>Agaricomycetidae</taxon>
        <taxon>Boletales</taxon>
        <taxon>Boletineae</taxon>
        <taxon>Boletaceae</taxon>
        <taxon>Boletoideae</taxon>
        <taxon>Boletus</taxon>
    </lineage>
</organism>
<name>A0A8I2YGP3_9AGAM</name>
<dbReference type="PANTHER" id="PTHR36091:SF1">
    <property type="entry name" value="ALTERED INHERITANCE OF MITOCHONDRIA PROTEIN 9, MITOCHONDRIAL"/>
    <property type="match status" value="1"/>
</dbReference>
<comment type="caution">
    <text evidence="1">The sequence shown here is derived from an EMBL/GenBank/DDBJ whole genome shotgun (WGS) entry which is preliminary data.</text>
</comment>
<evidence type="ECO:0000313" key="2">
    <source>
        <dbReference type="Proteomes" id="UP000683000"/>
    </source>
</evidence>
<dbReference type="EMBL" id="JAGFBS010000033">
    <property type="protein sequence ID" value="KAG6371522.1"/>
    <property type="molecule type" value="Genomic_DNA"/>
</dbReference>
<reference evidence="1" key="1">
    <citation type="submission" date="2021-03" db="EMBL/GenBank/DDBJ databases">
        <title>Evolutionary innovations through gain and loss of genes in the ectomycorrhizal Boletales.</title>
        <authorList>
            <person name="Wu G."/>
            <person name="Miyauchi S."/>
            <person name="Morin E."/>
            <person name="Yang Z.-L."/>
            <person name="Xu J."/>
            <person name="Martin F.M."/>
        </authorList>
    </citation>
    <scope>NUCLEOTIDE SEQUENCE</scope>
    <source>
        <strain evidence="1">BR01</strain>
    </source>
</reference>
<dbReference type="Proteomes" id="UP000683000">
    <property type="component" value="Unassembled WGS sequence"/>
</dbReference>
<dbReference type="OrthoDB" id="2831558at2759"/>
<dbReference type="AlphaFoldDB" id="A0A8I2YGP3"/>
<proteinExistence type="predicted"/>
<gene>
    <name evidence="1" type="ORF">JVT61DRAFT_9227</name>
</gene>
<evidence type="ECO:0000313" key="1">
    <source>
        <dbReference type="EMBL" id="KAG6371522.1"/>
    </source>
</evidence>
<dbReference type="GO" id="GO:0005739">
    <property type="term" value="C:mitochondrion"/>
    <property type="evidence" value="ECO:0007669"/>
    <property type="project" value="TreeGrafter"/>
</dbReference>
<keyword evidence="2" id="KW-1185">Reference proteome</keyword>
<accession>A0A8I2YGP3</accession>
<dbReference type="PANTHER" id="PTHR36091">
    <property type="entry name" value="ALTERED INHERITANCE OF MITOCHONDRIA PROTEIN 9, MITOCHONDRIAL"/>
    <property type="match status" value="1"/>
</dbReference>
<sequence length="284" mass="33435">MRKAWRRSLLDVDRGPWPDTLSYIKAVIEIEKKWLENFAVPRNRRDIFYRPNHEEKPDSHIRLLDKFLAVIPSILPPDEFCAPMLWHTNLQAINIFVSSEGPPDIASIVVHRYDGDDRITIVPREPILPLLPPDFDKYSKEEQAYLKREEKLAQLHKYYEACIIERNALFAARMTYPHVDRIVALIALLDFERDWDDIALGEPFPISWDASEVARHRKAYPKLTEHEWRVRAVAKALDLALDGWVTNEQYDDVTRRNKIVIKHWKSRWGGPYSFQEGGRSWNLL</sequence>
<protein>
    <submittedName>
        <fullName evidence="1">Uncharacterized protein</fullName>
    </submittedName>
</protein>
<dbReference type="InterPro" id="IPR051035">
    <property type="entry name" value="Mito_inheritance_9"/>
</dbReference>